<dbReference type="CDD" id="cd00037">
    <property type="entry name" value="CLECT"/>
    <property type="match status" value="1"/>
</dbReference>
<dbReference type="EMBL" id="ATLV01013907">
    <property type="status" value="NOT_ANNOTATED_CDS"/>
    <property type="molecule type" value="Genomic_DNA"/>
</dbReference>
<gene>
    <name evidence="3" type="ORF">ZHAS_00005578</name>
</gene>
<protein>
    <submittedName>
        <fullName evidence="3 4">Galactose-specific C-type lectin, putative</fullName>
    </submittedName>
</protein>
<evidence type="ECO:0000313" key="4">
    <source>
        <dbReference type="EnsemblMetazoa" id="ASIC005578-PA"/>
    </source>
</evidence>
<name>A0A084VJW4_ANOSI</name>
<reference evidence="4" key="2">
    <citation type="submission" date="2020-05" db="UniProtKB">
        <authorList>
            <consortium name="EnsemblMetazoa"/>
        </authorList>
    </citation>
    <scope>IDENTIFICATION</scope>
</reference>
<dbReference type="STRING" id="74873.A0A084VJW4"/>
<proteinExistence type="predicted"/>
<dbReference type="OMA" id="CTIDAGF"/>
<dbReference type="InterPro" id="IPR001304">
    <property type="entry name" value="C-type_lectin-like"/>
</dbReference>
<evidence type="ECO:0000256" key="1">
    <source>
        <dbReference type="ARBA" id="ARBA00023157"/>
    </source>
</evidence>
<dbReference type="GO" id="GO:0030246">
    <property type="term" value="F:carbohydrate binding"/>
    <property type="evidence" value="ECO:0007669"/>
    <property type="project" value="UniProtKB-KW"/>
</dbReference>
<dbReference type="InterPro" id="IPR018378">
    <property type="entry name" value="C-type_lectin_CS"/>
</dbReference>
<dbReference type="SMR" id="A0A084VJW4"/>
<accession>A0A084VJW4</accession>
<dbReference type="PANTHER" id="PTHR22803">
    <property type="entry name" value="MANNOSE, PHOSPHOLIPASE, LECTIN RECEPTOR RELATED"/>
    <property type="match status" value="1"/>
</dbReference>
<dbReference type="AlphaFoldDB" id="A0A084VJW4"/>
<dbReference type="PROSITE" id="PS00615">
    <property type="entry name" value="C_TYPE_LECTIN_1"/>
    <property type="match status" value="1"/>
</dbReference>
<dbReference type="VEuPathDB" id="VectorBase:ASIS013969"/>
<evidence type="ECO:0000313" key="3">
    <source>
        <dbReference type="EMBL" id="KFB38258.1"/>
    </source>
</evidence>
<keyword evidence="1" id="KW-1015">Disulfide bond</keyword>
<dbReference type="Proteomes" id="UP000030765">
    <property type="component" value="Unassembled WGS sequence"/>
</dbReference>
<dbReference type="EMBL" id="KE524908">
    <property type="protein sequence ID" value="KFB38258.1"/>
    <property type="molecule type" value="Genomic_DNA"/>
</dbReference>
<keyword evidence="3" id="KW-0430">Lectin</keyword>
<dbReference type="SUPFAM" id="SSF56436">
    <property type="entry name" value="C-type lectin-like"/>
    <property type="match status" value="1"/>
</dbReference>
<evidence type="ECO:0000313" key="5">
    <source>
        <dbReference type="Proteomes" id="UP000030765"/>
    </source>
</evidence>
<organism evidence="3">
    <name type="scientific">Anopheles sinensis</name>
    <name type="common">Mosquito</name>
    <dbReference type="NCBI Taxonomy" id="74873"/>
    <lineage>
        <taxon>Eukaryota</taxon>
        <taxon>Metazoa</taxon>
        <taxon>Ecdysozoa</taxon>
        <taxon>Arthropoda</taxon>
        <taxon>Hexapoda</taxon>
        <taxon>Insecta</taxon>
        <taxon>Pterygota</taxon>
        <taxon>Neoptera</taxon>
        <taxon>Endopterygota</taxon>
        <taxon>Diptera</taxon>
        <taxon>Nematocera</taxon>
        <taxon>Culicoidea</taxon>
        <taxon>Culicidae</taxon>
        <taxon>Anophelinae</taxon>
        <taxon>Anopheles</taxon>
    </lineage>
</organism>
<dbReference type="Gene3D" id="3.10.100.10">
    <property type="entry name" value="Mannose-Binding Protein A, subunit A"/>
    <property type="match status" value="1"/>
</dbReference>
<dbReference type="Pfam" id="PF00059">
    <property type="entry name" value="Lectin_C"/>
    <property type="match status" value="1"/>
</dbReference>
<feature type="domain" description="C-type lectin" evidence="2">
    <location>
        <begin position="1"/>
        <end position="99"/>
    </location>
</feature>
<dbReference type="OrthoDB" id="7724281at2759"/>
<sequence>MKLATITSVADSQLIEAAIQRSSNTKGPWWIGGTDLGLEGTFVWISTNNLVGSPGGYFNFSPTQPDNKGGNEHCLEIGRWGGVAWNDVPCELSQRFICEFQS</sequence>
<evidence type="ECO:0000259" key="2">
    <source>
        <dbReference type="PROSITE" id="PS50041"/>
    </source>
</evidence>
<dbReference type="VEuPathDB" id="VectorBase:ASIC005578"/>
<dbReference type="PROSITE" id="PS50041">
    <property type="entry name" value="C_TYPE_LECTIN_2"/>
    <property type="match status" value="1"/>
</dbReference>
<reference evidence="3 5" key="1">
    <citation type="journal article" date="2014" name="BMC Genomics">
        <title>Genome sequence of Anopheles sinensis provides insight into genetics basis of mosquito competence for malaria parasites.</title>
        <authorList>
            <person name="Zhou D."/>
            <person name="Zhang D."/>
            <person name="Ding G."/>
            <person name="Shi L."/>
            <person name="Hou Q."/>
            <person name="Ye Y."/>
            <person name="Xu Y."/>
            <person name="Zhou H."/>
            <person name="Xiong C."/>
            <person name="Li S."/>
            <person name="Yu J."/>
            <person name="Hong S."/>
            <person name="Yu X."/>
            <person name="Zou P."/>
            <person name="Chen C."/>
            <person name="Chang X."/>
            <person name="Wang W."/>
            <person name="Lv Y."/>
            <person name="Sun Y."/>
            <person name="Ma L."/>
            <person name="Shen B."/>
            <person name="Zhu C."/>
        </authorList>
    </citation>
    <scope>NUCLEOTIDE SEQUENCE [LARGE SCALE GENOMIC DNA]</scope>
</reference>
<dbReference type="EnsemblMetazoa" id="ASIC005578-RA">
    <property type="protein sequence ID" value="ASIC005578-PA"/>
    <property type="gene ID" value="ASIC005578"/>
</dbReference>
<keyword evidence="5" id="KW-1185">Reference proteome</keyword>
<dbReference type="InterPro" id="IPR016186">
    <property type="entry name" value="C-type_lectin-like/link_sf"/>
</dbReference>
<dbReference type="InterPro" id="IPR050111">
    <property type="entry name" value="C-type_lectin/snaclec_domain"/>
</dbReference>
<dbReference type="InterPro" id="IPR016187">
    <property type="entry name" value="CTDL_fold"/>
</dbReference>